<dbReference type="PANTHER" id="PTHR42866:SF1">
    <property type="entry name" value="SPORE COAT POLYSACCHARIDE BIOSYNTHESIS PROTEIN SPSF"/>
    <property type="match status" value="1"/>
</dbReference>
<proteinExistence type="predicted"/>
<protein>
    <submittedName>
        <fullName evidence="1">Spore coat polysaccharide biosynthesis protein SpsF</fullName>
    </submittedName>
</protein>
<dbReference type="GO" id="GO:0005829">
    <property type="term" value="C:cytosol"/>
    <property type="evidence" value="ECO:0007669"/>
    <property type="project" value="TreeGrafter"/>
</dbReference>
<dbReference type="InterPro" id="IPR003329">
    <property type="entry name" value="Cytidylyl_trans"/>
</dbReference>
<dbReference type="Gene3D" id="3.90.550.10">
    <property type="entry name" value="Spore Coat Polysaccharide Biosynthesis Protein SpsA, Chain A"/>
    <property type="match status" value="1"/>
</dbReference>
<dbReference type="RefSeq" id="WP_092723154.1">
    <property type="nucleotide sequence ID" value="NZ_FNGW01000002.1"/>
</dbReference>
<dbReference type="Pfam" id="PF02348">
    <property type="entry name" value="CTP_transf_3"/>
    <property type="match status" value="1"/>
</dbReference>
<dbReference type="STRING" id="1121325.SAMN04515677_102167"/>
<evidence type="ECO:0000313" key="1">
    <source>
        <dbReference type="EMBL" id="SDL49738.1"/>
    </source>
</evidence>
<organism evidence="1 2">
    <name type="scientific">Romboutsia lituseburensis DSM 797</name>
    <dbReference type="NCBI Taxonomy" id="1121325"/>
    <lineage>
        <taxon>Bacteria</taxon>
        <taxon>Bacillati</taxon>
        <taxon>Bacillota</taxon>
        <taxon>Clostridia</taxon>
        <taxon>Peptostreptococcales</taxon>
        <taxon>Peptostreptococcaceae</taxon>
        <taxon>Romboutsia</taxon>
    </lineage>
</organism>
<keyword evidence="2" id="KW-1185">Reference proteome</keyword>
<dbReference type="SUPFAM" id="SSF53448">
    <property type="entry name" value="Nucleotide-diphospho-sugar transferases"/>
    <property type="match status" value="1"/>
</dbReference>
<dbReference type="InterPro" id="IPR029044">
    <property type="entry name" value="Nucleotide-diphossugar_trans"/>
</dbReference>
<dbReference type="AlphaFoldDB" id="A0A1G9KIX1"/>
<reference evidence="1 2" key="1">
    <citation type="submission" date="2016-10" db="EMBL/GenBank/DDBJ databases">
        <authorList>
            <person name="de Groot N.N."/>
        </authorList>
    </citation>
    <scope>NUCLEOTIDE SEQUENCE [LARGE SCALE GENOMIC DNA]</scope>
    <source>
        <strain evidence="1 2">DSM 797</strain>
    </source>
</reference>
<evidence type="ECO:0000313" key="2">
    <source>
        <dbReference type="Proteomes" id="UP000199068"/>
    </source>
</evidence>
<dbReference type="PANTHER" id="PTHR42866">
    <property type="entry name" value="3-DEOXY-MANNO-OCTULOSONATE CYTIDYLYLTRANSFERASE"/>
    <property type="match status" value="1"/>
</dbReference>
<dbReference type="CDD" id="cd02518">
    <property type="entry name" value="GT2_SpsF"/>
    <property type="match status" value="1"/>
</dbReference>
<name>A0A1G9KIX1_9FIRM</name>
<gene>
    <name evidence="1" type="ORF">SAMN04515677_102167</name>
</gene>
<sequence>MGVLCIIQARLGSTRLPGKVLKKLSGKSVLEHVIYRVSKSNLIDQIIVATTTNKEDDKIVDECLKIGVNYYRGDENNVLSRYYETAFDKGYETIIRITSDCPLIDPKIIDNMIIDFNNENEKYQLDYLSNSLKETFPRGFDVEIFTFNSLKEAYENATLEYEKEHVTPYIYLNQDKFTIKNYYNSNKYQNYRLTLDTYEDYLVIKNIYDNIYKEDSMFFYEDIISYLNQYPEIANINQHIKQKKLGE</sequence>
<accession>A0A1G9KIX1</accession>
<dbReference type="EMBL" id="FNGW01000002">
    <property type="protein sequence ID" value="SDL49738.1"/>
    <property type="molecule type" value="Genomic_DNA"/>
</dbReference>
<dbReference type="Proteomes" id="UP000199068">
    <property type="component" value="Unassembled WGS sequence"/>
</dbReference>